<evidence type="ECO:0000256" key="2">
    <source>
        <dbReference type="ARBA" id="ARBA00023125"/>
    </source>
</evidence>
<comment type="caution">
    <text evidence="5">The sequence shown here is derived from an EMBL/GenBank/DDBJ whole genome shotgun (WGS) entry which is preliminary data.</text>
</comment>
<dbReference type="InterPro" id="IPR046335">
    <property type="entry name" value="LacI/GalR-like_sensor"/>
</dbReference>
<dbReference type="SUPFAM" id="SSF53822">
    <property type="entry name" value="Periplasmic binding protein-like I"/>
    <property type="match status" value="1"/>
</dbReference>
<dbReference type="InterPro" id="IPR010982">
    <property type="entry name" value="Lambda_DNA-bd_dom_sf"/>
</dbReference>
<evidence type="ECO:0000256" key="3">
    <source>
        <dbReference type="ARBA" id="ARBA00023163"/>
    </source>
</evidence>
<dbReference type="Pfam" id="PF00356">
    <property type="entry name" value="LacI"/>
    <property type="match status" value="1"/>
</dbReference>
<evidence type="ECO:0000313" key="5">
    <source>
        <dbReference type="EMBL" id="MFI5678275.1"/>
    </source>
</evidence>
<name>A0ABW7Y7C7_STRCE</name>
<dbReference type="SUPFAM" id="SSF47413">
    <property type="entry name" value="lambda repressor-like DNA-binding domains"/>
    <property type="match status" value="1"/>
</dbReference>
<evidence type="ECO:0000313" key="6">
    <source>
        <dbReference type="Proteomes" id="UP001612415"/>
    </source>
</evidence>
<dbReference type="PANTHER" id="PTHR30146:SF109">
    <property type="entry name" value="HTH-TYPE TRANSCRIPTIONAL REGULATOR GALS"/>
    <property type="match status" value="1"/>
</dbReference>
<evidence type="ECO:0000256" key="1">
    <source>
        <dbReference type="ARBA" id="ARBA00023015"/>
    </source>
</evidence>
<dbReference type="PROSITE" id="PS00356">
    <property type="entry name" value="HTH_LACI_1"/>
    <property type="match status" value="1"/>
</dbReference>
<dbReference type="PROSITE" id="PS50932">
    <property type="entry name" value="HTH_LACI_2"/>
    <property type="match status" value="1"/>
</dbReference>
<keyword evidence="1" id="KW-0805">Transcription regulation</keyword>
<organism evidence="5 6">
    <name type="scientific">Streptomyces cellulosae</name>
    <dbReference type="NCBI Taxonomy" id="1968"/>
    <lineage>
        <taxon>Bacteria</taxon>
        <taxon>Bacillati</taxon>
        <taxon>Actinomycetota</taxon>
        <taxon>Actinomycetes</taxon>
        <taxon>Kitasatosporales</taxon>
        <taxon>Streptomycetaceae</taxon>
        <taxon>Streptomyces</taxon>
    </lineage>
</organism>
<dbReference type="CDD" id="cd06267">
    <property type="entry name" value="PBP1_LacI_sugar_binding-like"/>
    <property type="match status" value="1"/>
</dbReference>
<keyword evidence="6" id="KW-1185">Reference proteome</keyword>
<dbReference type="CDD" id="cd01392">
    <property type="entry name" value="HTH_LacI"/>
    <property type="match status" value="1"/>
</dbReference>
<dbReference type="PANTHER" id="PTHR30146">
    <property type="entry name" value="LACI-RELATED TRANSCRIPTIONAL REPRESSOR"/>
    <property type="match status" value="1"/>
</dbReference>
<dbReference type="Proteomes" id="UP001612415">
    <property type="component" value="Unassembled WGS sequence"/>
</dbReference>
<dbReference type="InterPro" id="IPR000843">
    <property type="entry name" value="HTH_LacI"/>
</dbReference>
<keyword evidence="3" id="KW-0804">Transcription</keyword>
<sequence>MASHGTRGRSGGRPTLEEVAARAGVGRGTVSRVINGSPRVSDATRAAVEAAVAELGYVPNTAARALAANRTDAIALVVPEPETRFFAEPYFSDMLKGVGAELSETEMQLLLIFAGNDRERQRLAQYLAAHRVDGVLLVSVHADDPLPDLLTQLEIPAVISGPRSAAETLPSVDSDNYGGARSAVEHLLARGSRAVAHITGRLDVYGAQRRVDGYRDALLDAGHEPDERLIEPGDFTEEGGRRAMTELLARRPDLDAVFAGSDVMAAGARQVLREEGHRIPDDVALVGYDDSAIARHMDPPLTSVRQPIEEMGRRMLDLLLTEIADRRPAVTRELERRHVVLATELVPRRSS</sequence>
<dbReference type="Gene3D" id="1.10.260.40">
    <property type="entry name" value="lambda repressor-like DNA-binding domains"/>
    <property type="match status" value="1"/>
</dbReference>
<keyword evidence="2 5" id="KW-0238">DNA-binding</keyword>
<feature type="domain" description="HTH lacI-type" evidence="4">
    <location>
        <begin position="14"/>
        <end position="68"/>
    </location>
</feature>
<dbReference type="SMART" id="SM00354">
    <property type="entry name" value="HTH_LACI"/>
    <property type="match status" value="1"/>
</dbReference>
<dbReference type="EMBL" id="JBITDC010000010">
    <property type="protein sequence ID" value="MFI5678275.1"/>
    <property type="molecule type" value="Genomic_DNA"/>
</dbReference>
<dbReference type="GO" id="GO:0003677">
    <property type="term" value="F:DNA binding"/>
    <property type="evidence" value="ECO:0007669"/>
    <property type="project" value="UniProtKB-KW"/>
</dbReference>
<dbReference type="InterPro" id="IPR028082">
    <property type="entry name" value="Peripla_BP_I"/>
</dbReference>
<evidence type="ECO:0000259" key="4">
    <source>
        <dbReference type="PROSITE" id="PS50932"/>
    </source>
</evidence>
<dbReference type="RefSeq" id="WP_398658829.1">
    <property type="nucleotide sequence ID" value="NZ_JBITDC010000010.1"/>
</dbReference>
<dbReference type="Pfam" id="PF13377">
    <property type="entry name" value="Peripla_BP_3"/>
    <property type="match status" value="1"/>
</dbReference>
<proteinExistence type="predicted"/>
<gene>
    <name evidence="5" type="ORF">ACIA8P_27015</name>
</gene>
<protein>
    <submittedName>
        <fullName evidence="5">LacI family DNA-binding transcriptional regulator</fullName>
    </submittedName>
</protein>
<accession>A0ABW7Y7C7</accession>
<dbReference type="Gene3D" id="3.40.50.2300">
    <property type="match status" value="2"/>
</dbReference>
<reference evidence="5 6" key="1">
    <citation type="submission" date="2024-10" db="EMBL/GenBank/DDBJ databases">
        <title>The Natural Products Discovery Center: Release of the First 8490 Sequenced Strains for Exploring Actinobacteria Biosynthetic Diversity.</title>
        <authorList>
            <person name="Kalkreuter E."/>
            <person name="Kautsar S.A."/>
            <person name="Yang D."/>
            <person name="Bader C.D."/>
            <person name="Teijaro C.N."/>
            <person name="Fluegel L."/>
            <person name="Davis C.M."/>
            <person name="Simpson J.R."/>
            <person name="Lauterbach L."/>
            <person name="Steele A.D."/>
            <person name="Gui C."/>
            <person name="Meng S."/>
            <person name="Li G."/>
            <person name="Viehrig K."/>
            <person name="Ye F."/>
            <person name="Su P."/>
            <person name="Kiefer A.F."/>
            <person name="Nichols A."/>
            <person name="Cepeda A.J."/>
            <person name="Yan W."/>
            <person name="Fan B."/>
            <person name="Jiang Y."/>
            <person name="Adhikari A."/>
            <person name="Zheng C.-J."/>
            <person name="Schuster L."/>
            <person name="Cowan T.M."/>
            <person name="Smanski M.J."/>
            <person name="Chevrette M.G."/>
            <person name="De Carvalho L.P.S."/>
            <person name="Shen B."/>
        </authorList>
    </citation>
    <scope>NUCLEOTIDE SEQUENCE [LARGE SCALE GENOMIC DNA]</scope>
    <source>
        <strain evidence="5 6">NPDC051599</strain>
    </source>
</reference>